<dbReference type="PROSITE" id="PS50222">
    <property type="entry name" value="EF_HAND_2"/>
    <property type="match status" value="1"/>
</dbReference>
<dbReference type="SMART" id="SM00054">
    <property type="entry name" value="EFh"/>
    <property type="match status" value="3"/>
</dbReference>
<evidence type="ECO:0000256" key="1">
    <source>
        <dbReference type="ARBA" id="ARBA00022837"/>
    </source>
</evidence>
<keyword evidence="1" id="KW-0106">Calcium</keyword>
<dbReference type="STRING" id="905079.L1JJU7"/>
<evidence type="ECO:0000313" key="6">
    <source>
        <dbReference type="Proteomes" id="UP000011087"/>
    </source>
</evidence>
<dbReference type="CDD" id="cd00051">
    <property type="entry name" value="EFh"/>
    <property type="match status" value="1"/>
</dbReference>
<dbReference type="HOGENOM" id="CLU_560749_0_0_1"/>
<dbReference type="PROSITE" id="PS00108">
    <property type="entry name" value="PROTEIN_KINASE_ST"/>
    <property type="match status" value="1"/>
</dbReference>
<dbReference type="InterPro" id="IPR002048">
    <property type="entry name" value="EF_hand_dom"/>
</dbReference>
<dbReference type="PANTHER" id="PTHR44329">
    <property type="entry name" value="SERINE/THREONINE-PROTEIN KINASE TNNI3K-RELATED"/>
    <property type="match status" value="1"/>
</dbReference>
<dbReference type="PROSITE" id="PS00018">
    <property type="entry name" value="EF_HAND_1"/>
    <property type="match status" value="2"/>
</dbReference>
<evidence type="ECO:0000313" key="4">
    <source>
        <dbReference type="EMBL" id="EKX48434.1"/>
    </source>
</evidence>
<dbReference type="InterPro" id="IPR001245">
    <property type="entry name" value="Ser-Thr/Tyr_kinase_cat_dom"/>
</dbReference>
<dbReference type="EnsemblProtists" id="EKX48434">
    <property type="protein sequence ID" value="EKX48434"/>
    <property type="gene ID" value="GUITHDRAFT_105582"/>
</dbReference>
<accession>L1JJU7</accession>
<dbReference type="OMA" id="QFIMSEV"/>
<dbReference type="GeneID" id="17305110"/>
<reference evidence="6" key="2">
    <citation type="submission" date="2012-11" db="EMBL/GenBank/DDBJ databases">
        <authorList>
            <person name="Kuo A."/>
            <person name="Curtis B.A."/>
            <person name="Tanifuji G."/>
            <person name="Burki F."/>
            <person name="Gruber A."/>
            <person name="Irimia M."/>
            <person name="Maruyama S."/>
            <person name="Arias M.C."/>
            <person name="Ball S.G."/>
            <person name="Gile G.H."/>
            <person name="Hirakawa Y."/>
            <person name="Hopkins J.F."/>
            <person name="Rensing S.A."/>
            <person name="Schmutz J."/>
            <person name="Symeonidi A."/>
            <person name="Elias M."/>
            <person name="Eveleigh R.J."/>
            <person name="Herman E.K."/>
            <person name="Klute M.J."/>
            <person name="Nakayama T."/>
            <person name="Obornik M."/>
            <person name="Reyes-Prieto A."/>
            <person name="Armbrust E.V."/>
            <person name="Aves S.J."/>
            <person name="Beiko R.G."/>
            <person name="Coutinho P."/>
            <person name="Dacks J.B."/>
            <person name="Durnford D.G."/>
            <person name="Fast N.M."/>
            <person name="Green B.R."/>
            <person name="Grisdale C."/>
            <person name="Hempe F."/>
            <person name="Henrissat B."/>
            <person name="Hoppner M.P."/>
            <person name="Ishida K.-I."/>
            <person name="Kim E."/>
            <person name="Koreny L."/>
            <person name="Kroth P.G."/>
            <person name="Liu Y."/>
            <person name="Malik S.-B."/>
            <person name="Maier U.G."/>
            <person name="McRose D."/>
            <person name="Mock T."/>
            <person name="Neilson J.A."/>
            <person name="Onodera N.T."/>
            <person name="Poole A.M."/>
            <person name="Pritham E.J."/>
            <person name="Richards T.A."/>
            <person name="Rocap G."/>
            <person name="Roy S.W."/>
            <person name="Sarai C."/>
            <person name="Schaack S."/>
            <person name="Shirato S."/>
            <person name="Slamovits C.H."/>
            <person name="Spencer D.F."/>
            <person name="Suzuki S."/>
            <person name="Worden A.Z."/>
            <person name="Zauner S."/>
            <person name="Barry K."/>
            <person name="Bell C."/>
            <person name="Bharti A.K."/>
            <person name="Crow J.A."/>
            <person name="Grimwood J."/>
            <person name="Kramer R."/>
            <person name="Lindquist E."/>
            <person name="Lucas S."/>
            <person name="Salamov A."/>
            <person name="McFadden G.I."/>
            <person name="Lane C.E."/>
            <person name="Keeling P.J."/>
            <person name="Gray M.W."/>
            <person name="Grigoriev I.V."/>
            <person name="Archibald J.M."/>
        </authorList>
    </citation>
    <scope>NUCLEOTIDE SEQUENCE</scope>
    <source>
        <strain evidence="6">CCMP2712</strain>
    </source>
</reference>
<dbReference type="AlphaFoldDB" id="L1JJU7"/>
<feature type="domain" description="EF-hand" evidence="3">
    <location>
        <begin position="48"/>
        <end position="83"/>
    </location>
</feature>
<dbReference type="InterPro" id="IPR011009">
    <property type="entry name" value="Kinase-like_dom_sf"/>
</dbReference>
<proteinExistence type="predicted"/>
<dbReference type="SUPFAM" id="SSF47473">
    <property type="entry name" value="EF-hand"/>
    <property type="match status" value="1"/>
</dbReference>
<dbReference type="GO" id="GO:0004674">
    <property type="term" value="F:protein serine/threonine kinase activity"/>
    <property type="evidence" value="ECO:0007669"/>
    <property type="project" value="TreeGrafter"/>
</dbReference>
<evidence type="ECO:0000259" key="2">
    <source>
        <dbReference type="PROSITE" id="PS50011"/>
    </source>
</evidence>
<evidence type="ECO:0008006" key="7">
    <source>
        <dbReference type="Google" id="ProtNLM"/>
    </source>
</evidence>
<dbReference type="RefSeq" id="XP_005835414.1">
    <property type="nucleotide sequence ID" value="XM_005835357.1"/>
</dbReference>
<reference evidence="5" key="3">
    <citation type="submission" date="2016-03" db="UniProtKB">
        <authorList>
            <consortium name="EnsemblProtists"/>
        </authorList>
    </citation>
    <scope>IDENTIFICATION</scope>
</reference>
<gene>
    <name evidence="4" type="ORF">GUITHDRAFT_105582</name>
</gene>
<dbReference type="SUPFAM" id="SSF56112">
    <property type="entry name" value="Protein kinase-like (PK-like)"/>
    <property type="match status" value="1"/>
</dbReference>
<organism evidence="4">
    <name type="scientific">Guillardia theta (strain CCMP2712)</name>
    <name type="common">Cryptophyte</name>
    <dbReference type="NCBI Taxonomy" id="905079"/>
    <lineage>
        <taxon>Eukaryota</taxon>
        <taxon>Cryptophyceae</taxon>
        <taxon>Pyrenomonadales</taxon>
        <taxon>Geminigeraceae</taxon>
        <taxon>Guillardia</taxon>
    </lineage>
</organism>
<dbReference type="InterPro" id="IPR051681">
    <property type="entry name" value="Ser/Thr_Kinases-Pseudokinases"/>
</dbReference>
<protein>
    <recommendedName>
        <fullName evidence="7">Protein kinase domain-containing protein</fullName>
    </recommendedName>
</protein>
<dbReference type="Gene3D" id="1.10.238.10">
    <property type="entry name" value="EF-hand"/>
    <property type="match status" value="1"/>
</dbReference>
<dbReference type="KEGG" id="gtt:GUITHDRAFT_105582"/>
<dbReference type="EMBL" id="JH992985">
    <property type="protein sequence ID" value="EKX48434.1"/>
    <property type="molecule type" value="Genomic_DNA"/>
</dbReference>
<evidence type="ECO:0000313" key="5">
    <source>
        <dbReference type="EnsemblProtists" id="EKX48434"/>
    </source>
</evidence>
<dbReference type="Proteomes" id="UP000011087">
    <property type="component" value="Unassembled WGS sequence"/>
</dbReference>
<dbReference type="eggNOG" id="KOG0192">
    <property type="taxonomic scope" value="Eukaryota"/>
</dbReference>
<dbReference type="PaxDb" id="55529-EKX48434"/>
<dbReference type="PROSITE" id="PS50011">
    <property type="entry name" value="PROTEIN_KINASE_DOM"/>
    <property type="match status" value="1"/>
</dbReference>
<name>L1JJU7_GUITC</name>
<dbReference type="OrthoDB" id="4062651at2759"/>
<dbReference type="Gene3D" id="1.10.510.10">
    <property type="entry name" value="Transferase(Phosphotransferase) domain 1"/>
    <property type="match status" value="1"/>
</dbReference>
<dbReference type="SMART" id="SM00220">
    <property type="entry name" value="S_TKc"/>
    <property type="match status" value="1"/>
</dbReference>
<dbReference type="InterPro" id="IPR018247">
    <property type="entry name" value="EF_Hand_1_Ca_BS"/>
</dbReference>
<dbReference type="InterPro" id="IPR000719">
    <property type="entry name" value="Prot_kinase_dom"/>
</dbReference>
<dbReference type="Pfam" id="PF07714">
    <property type="entry name" value="PK_Tyr_Ser-Thr"/>
    <property type="match status" value="1"/>
</dbReference>
<dbReference type="InterPro" id="IPR011992">
    <property type="entry name" value="EF-hand-dom_pair"/>
</dbReference>
<dbReference type="GO" id="GO:0005524">
    <property type="term" value="F:ATP binding"/>
    <property type="evidence" value="ECO:0007669"/>
    <property type="project" value="InterPro"/>
</dbReference>
<reference evidence="4 6" key="1">
    <citation type="journal article" date="2012" name="Nature">
        <title>Algal genomes reveal evolutionary mosaicism and the fate of nucleomorphs.</title>
        <authorList>
            <consortium name="DOE Joint Genome Institute"/>
            <person name="Curtis B.A."/>
            <person name="Tanifuji G."/>
            <person name="Burki F."/>
            <person name="Gruber A."/>
            <person name="Irimia M."/>
            <person name="Maruyama S."/>
            <person name="Arias M.C."/>
            <person name="Ball S.G."/>
            <person name="Gile G.H."/>
            <person name="Hirakawa Y."/>
            <person name="Hopkins J.F."/>
            <person name="Kuo A."/>
            <person name="Rensing S.A."/>
            <person name="Schmutz J."/>
            <person name="Symeonidi A."/>
            <person name="Elias M."/>
            <person name="Eveleigh R.J."/>
            <person name="Herman E.K."/>
            <person name="Klute M.J."/>
            <person name="Nakayama T."/>
            <person name="Obornik M."/>
            <person name="Reyes-Prieto A."/>
            <person name="Armbrust E.V."/>
            <person name="Aves S.J."/>
            <person name="Beiko R.G."/>
            <person name="Coutinho P."/>
            <person name="Dacks J.B."/>
            <person name="Durnford D.G."/>
            <person name="Fast N.M."/>
            <person name="Green B.R."/>
            <person name="Grisdale C.J."/>
            <person name="Hempel F."/>
            <person name="Henrissat B."/>
            <person name="Hoppner M.P."/>
            <person name="Ishida K."/>
            <person name="Kim E."/>
            <person name="Koreny L."/>
            <person name="Kroth P.G."/>
            <person name="Liu Y."/>
            <person name="Malik S.B."/>
            <person name="Maier U.G."/>
            <person name="McRose D."/>
            <person name="Mock T."/>
            <person name="Neilson J.A."/>
            <person name="Onodera N.T."/>
            <person name="Poole A.M."/>
            <person name="Pritham E.J."/>
            <person name="Richards T.A."/>
            <person name="Rocap G."/>
            <person name="Roy S.W."/>
            <person name="Sarai C."/>
            <person name="Schaack S."/>
            <person name="Shirato S."/>
            <person name="Slamovits C.H."/>
            <person name="Spencer D.F."/>
            <person name="Suzuki S."/>
            <person name="Worden A.Z."/>
            <person name="Zauner S."/>
            <person name="Barry K."/>
            <person name="Bell C."/>
            <person name="Bharti A.K."/>
            <person name="Crow J.A."/>
            <person name="Grimwood J."/>
            <person name="Kramer R."/>
            <person name="Lindquist E."/>
            <person name="Lucas S."/>
            <person name="Salamov A."/>
            <person name="McFadden G.I."/>
            <person name="Lane C.E."/>
            <person name="Keeling P.J."/>
            <person name="Gray M.W."/>
            <person name="Grigoriev I.V."/>
            <person name="Archibald J.M."/>
        </authorList>
    </citation>
    <scope>NUCLEOTIDE SEQUENCE</scope>
    <source>
        <strain evidence="4 6">CCMP2712</strain>
    </source>
</reference>
<sequence length="487" mass="55748">MKMCTSYLTCCKILELDFKIIDADKNGAIDYIELTKGIEMRRGTERLAILARLEHKFHKVDLDRSKQIDFYEFMYLGFLMIQDGSYSDLSQESHNRIAVKRMFLKVHKLFVKYDRDRDFRLNQAELENFAIGEFGTVPSSMKQIADTILKPPRGYHKSSRVLDIIRFMKLLYFLVCPDGSFSLNSGYQPTKIKRPLQLLSIPGGTHVVRRERINQVTHLRFKKGKLIGEGTQARVFSGFYDGQPVAAKIFNNLSITEIENDVLNEVTVMLRLNHPHCVFLIGAKITPEDGGPLILTELCEEGCLFDLYACRQISFDHQTAWRIARECASGLQAVHEIGYMHRDVKSLNILMTKGFSARLADFGLAVLQAKSHHDACGTVQWMAPEVLANYFNPACSSYDKRCDIFSYGILLWEIFHCKCPYGETGYDQMQVAKAVLEEDIRPTISRRVPSFVSNLIMSCWDSRPGLRPSLKGILQVLDQNREILQRN</sequence>
<keyword evidence="6" id="KW-1185">Reference proteome</keyword>
<dbReference type="InterPro" id="IPR008271">
    <property type="entry name" value="Ser/Thr_kinase_AS"/>
</dbReference>
<dbReference type="GO" id="GO:0005509">
    <property type="term" value="F:calcium ion binding"/>
    <property type="evidence" value="ECO:0007669"/>
    <property type="project" value="InterPro"/>
</dbReference>
<feature type="domain" description="Protein kinase" evidence="2">
    <location>
        <begin position="221"/>
        <end position="484"/>
    </location>
</feature>
<evidence type="ECO:0000259" key="3">
    <source>
        <dbReference type="PROSITE" id="PS50222"/>
    </source>
</evidence>